<sequence>MGHAQEAQAAASLWLASAPATGYPALAGDVEADVAVVGGGIAGLTAALELRRRGLAVVLLEAARVGTGVSGNTTGKVTSLHRLAYTGLAAAHGLDAARAYGEANEAAIEHIAATVQAEGIDCGFRRVANYTWAEGEEALARVRAEAELAQELGLPASYTTEVPLPFPAKGAVRFDRQAQVHAVRYLQGLARALDGAGGAVFEQSRVRAIRDGAPVLVETEGGRVRARDVVVATNLPIGDHGRFARLCRLHRSYVVASPTAALGGDATFISADEPMRSILGTRIDGTDYILVGGEGHPVPGGGAPGERFGRLATYARERLGAGEPAYQWSTQDCMPSDGLPYAGPIAPGARHIHVITGLRKWGLTNGTAAALVVADAVSGLRSPWAGLFDSTRDAPPVPRREDGAAEDRAAEAAPAAAGPPRQGRPSWGRARAPSSTSTGSRPPSTQTRPGPSTRSPRPAHIWAAPSNSILTRRPGTAPATDPGSPSKDPPSGGPRPPPSDSAPSPKPGPPRGGLRSVGGHGQRAAGRRPEA</sequence>
<organism evidence="3 4">
    <name type="scientific">Sinomonas atrocyanea</name>
    <dbReference type="NCBI Taxonomy" id="37927"/>
    <lineage>
        <taxon>Bacteria</taxon>
        <taxon>Bacillati</taxon>
        <taxon>Actinomycetota</taxon>
        <taxon>Actinomycetes</taxon>
        <taxon>Micrococcales</taxon>
        <taxon>Micrococcaceae</taxon>
        <taxon>Sinomonas</taxon>
    </lineage>
</organism>
<proteinExistence type="predicted"/>
<protein>
    <submittedName>
        <fullName evidence="3">FAD dependent oxidoreductase</fullName>
    </submittedName>
</protein>
<feature type="compositionally biased region" description="Low complexity" evidence="1">
    <location>
        <begin position="411"/>
        <end position="458"/>
    </location>
</feature>
<dbReference type="GO" id="GO:0005737">
    <property type="term" value="C:cytoplasm"/>
    <property type="evidence" value="ECO:0007669"/>
    <property type="project" value="TreeGrafter"/>
</dbReference>
<name>A0A127A2B7_9MICC</name>
<dbReference type="PATRIC" id="fig|37927.3.peg.2333"/>
<evidence type="ECO:0000256" key="1">
    <source>
        <dbReference type="SAM" id="MobiDB-lite"/>
    </source>
</evidence>
<dbReference type="SUPFAM" id="SSF51905">
    <property type="entry name" value="FAD/NAD(P)-binding domain"/>
    <property type="match status" value="1"/>
</dbReference>
<evidence type="ECO:0000259" key="2">
    <source>
        <dbReference type="Pfam" id="PF01266"/>
    </source>
</evidence>
<feature type="region of interest" description="Disordered" evidence="1">
    <location>
        <begin position="383"/>
        <end position="531"/>
    </location>
</feature>
<gene>
    <name evidence="3" type="ORF">SA2016_2265</name>
</gene>
<keyword evidence="4" id="KW-1185">Reference proteome</keyword>
<dbReference type="InterPro" id="IPR006076">
    <property type="entry name" value="FAD-dep_OxRdtase"/>
</dbReference>
<dbReference type="PANTHER" id="PTHR13847">
    <property type="entry name" value="SARCOSINE DEHYDROGENASE-RELATED"/>
    <property type="match status" value="1"/>
</dbReference>
<dbReference type="EMBL" id="CP014518">
    <property type="protein sequence ID" value="AMM32934.1"/>
    <property type="molecule type" value="Genomic_DNA"/>
</dbReference>
<dbReference type="Proteomes" id="UP000070134">
    <property type="component" value="Chromosome"/>
</dbReference>
<feature type="domain" description="FAD dependent oxidoreductase" evidence="2">
    <location>
        <begin position="33"/>
        <end position="375"/>
    </location>
</feature>
<dbReference type="Gene3D" id="3.30.9.10">
    <property type="entry name" value="D-Amino Acid Oxidase, subunit A, domain 2"/>
    <property type="match status" value="1"/>
</dbReference>
<dbReference type="AlphaFoldDB" id="A0A127A2B7"/>
<feature type="compositionally biased region" description="Basic and acidic residues" evidence="1">
    <location>
        <begin position="398"/>
        <end position="410"/>
    </location>
</feature>
<dbReference type="PRINTS" id="PR00420">
    <property type="entry name" value="RNGMNOXGNASE"/>
</dbReference>
<dbReference type="KEGG" id="satk:SA2016_2265"/>
<dbReference type="PANTHER" id="PTHR13847:SF274">
    <property type="entry name" value="RIESKE 2FE-2S IRON-SULFUR PROTEIN YHFW-RELATED"/>
    <property type="match status" value="1"/>
</dbReference>
<dbReference type="STRING" id="37927.SA2016_2265"/>
<dbReference type="Pfam" id="PF01266">
    <property type="entry name" value="DAO"/>
    <property type="match status" value="1"/>
</dbReference>
<dbReference type="Gene3D" id="3.50.50.60">
    <property type="entry name" value="FAD/NAD(P)-binding domain"/>
    <property type="match status" value="1"/>
</dbReference>
<feature type="compositionally biased region" description="Pro residues" evidence="1">
    <location>
        <begin position="487"/>
        <end position="510"/>
    </location>
</feature>
<accession>A0A127A2B7</accession>
<dbReference type="InterPro" id="IPR036188">
    <property type="entry name" value="FAD/NAD-bd_sf"/>
</dbReference>
<evidence type="ECO:0000313" key="3">
    <source>
        <dbReference type="EMBL" id="AMM32934.1"/>
    </source>
</evidence>
<evidence type="ECO:0000313" key="4">
    <source>
        <dbReference type="Proteomes" id="UP000070134"/>
    </source>
</evidence>
<reference evidence="3 4" key="1">
    <citation type="submission" date="2016-02" db="EMBL/GenBank/DDBJ databases">
        <title>Complete genome of Sinomonas atrocyanea KCTC 3377.</title>
        <authorList>
            <person name="Kim K.M."/>
        </authorList>
    </citation>
    <scope>NUCLEOTIDE SEQUENCE [LARGE SCALE GENOMIC DNA]</scope>
    <source>
        <strain evidence="3 4">KCTC 3377</strain>
    </source>
</reference>